<dbReference type="Proteomes" id="UP000054477">
    <property type="component" value="Unassembled WGS sequence"/>
</dbReference>
<evidence type="ECO:0000256" key="3">
    <source>
        <dbReference type="ARBA" id="ARBA00012922"/>
    </source>
</evidence>
<evidence type="ECO:0000313" key="8">
    <source>
        <dbReference type="EMBL" id="KIK09047.1"/>
    </source>
</evidence>
<dbReference type="FunFam" id="3.90.1300.10:FF:000003">
    <property type="entry name" value="Amidase signature enzyme"/>
    <property type="match status" value="1"/>
</dbReference>
<dbReference type="OrthoDB" id="6428749at2759"/>
<name>A0A0C9YF80_9AGAR</name>
<organism evidence="8 9">
    <name type="scientific">Laccaria amethystina LaAM-08-1</name>
    <dbReference type="NCBI Taxonomy" id="1095629"/>
    <lineage>
        <taxon>Eukaryota</taxon>
        <taxon>Fungi</taxon>
        <taxon>Dikarya</taxon>
        <taxon>Basidiomycota</taxon>
        <taxon>Agaricomycotina</taxon>
        <taxon>Agaricomycetes</taxon>
        <taxon>Agaricomycetidae</taxon>
        <taxon>Agaricales</taxon>
        <taxon>Agaricineae</taxon>
        <taxon>Hydnangiaceae</taxon>
        <taxon>Laccaria</taxon>
    </lineage>
</organism>
<evidence type="ECO:0000256" key="1">
    <source>
        <dbReference type="ARBA" id="ARBA00001311"/>
    </source>
</evidence>
<accession>A0A0C9YF80</accession>
<dbReference type="SUPFAM" id="SSF75304">
    <property type="entry name" value="Amidase signature (AS) enzymes"/>
    <property type="match status" value="1"/>
</dbReference>
<feature type="binding site" evidence="6">
    <location>
        <begin position="215"/>
        <end position="218"/>
    </location>
    <ligand>
        <name>substrate</name>
    </ligand>
</feature>
<dbReference type="Gene3D" id="3.90.1300.10">
    <property type="entry name" value="Amidase signature (AS) domain"/>
    <property type="match status" value="1"/>
</dbReference>
<dbReference type="InterPro" id="IPR036928">
    <property type="entry name" value="AS_sf"/>
</dbReference>
<dbReference type="Pfam" id="PF01425">
    <property type="entry name" value="Amidase"/>
    <property type="match status" value="1"/>
</dbReference>
<evidence type="ECO:0000256" key="4">
    <source>
        <dbReference type="ARBA" id="ARBA00022801"/>
    </source>
</evidence>
<dbReference type="PROSITE" id="PS00571">
    <property type="entry name" value="AMIDASES"/>
    <property type="match status" value="1"/>
</dbReference>
<dbReference type="AlphaFoldDB" id="A0A0C9YF80"/>
<evidence type="ECO:0000256" key="5">
    <source>
        <dbReference type="PIRSR" id="PIRSR001221-1"/>
    </source>
</evidence>
<dbReference type="STRING" id="1095629.A0A0C9YF80"/>
<dbReference type="EMBL" id="KN838540">
    <property type="protein sequence ID" value="KIK09047.1"/>
    <property type="molecule type" value="Genomic_DNA"/>
</dbReference>
<comment type="catalytic activity">
    <reaction evidence="1">
        <text>a monocarboxylic acid amide + H2O = a monocarboxylate + NH4(+)</text>
        <dbReference type="Rhea" id="RHEA:12020"/>
        <dbReference type="ChEBI" id="CHEBI:15377"/>
        <dbReference type="ChEBI" id="CHEBI:28938"/>
        <dbReference type="ChEBI" id="CHEBI:35757"/>
        <dbReference type="ChEBI" id="CHEBI:83628"/>
        <dbReference type="EC" id="3.5.1.4"/>
    </reaction>
</comment>
<evidence type="ECO:0000256" key="2">
    <source>
        <dbReference type="ARBA" id="ARBA00009199"/>
    </source>
</evidence>
<reference evidence="8 9" key="1">
    <citation type="submission" date="2014-04" db="EMBL/GenBank/DDBJ databases">
        <authorList>
            <consortium name="DOE Joint Genome Institute"/>
            <person name="Kuo A."/>
            <person name="Kohler A."/>
            <person name="Nagy L.G."/>
            <person name="Floudas D."/>
            <person name="Copeland A."/>
            <person name="Barry K.W."/>
            <person name="Cichocki N."/>
            <person name="Veneault-Fourrey C."/>
            <person name="LaButti K."/>
            <person name="Lindquist E.A."/>
            <person name="Lipzen A."/>
            <person name="Lundell T."/>
            <person name="Morin E."/>
            <person name="Murat C."/>
            <person name="Sun H."/>
            <person name="Tunlid A."/>
            <person name="Henrissat B."/>
            <person name="Grigoriev I.V."/>
            <person name="Hibbett D.S."/>
            <person name="Martin F."/>
            <person name="Nordberg H.P."/>
            <person name="Cantor M.N."/>
            <person name="Hua S.X."/>
        </authorList>
    </citation>
    <scope>NUCLEOTIDE SEQUENCE [LARGE SCALE GENOMIC DNA]</scope>
    <source>
        <strain evidence="8 9">LaAM-08-1</strain>
    </source>
</reference>
<dbReference type="InterPro" id="IPR020556">
    <property type="entry name" value="Amidase_CS"/>
</dbReference>
<feature type="domain" description="Amidase" evidence="7">
    <location>
        <begin position="64"/>
        <end position="547"/>
    </location>
</feature>
<feature type="active site" description="Charge relay system" evidence="5">
    <location>
        <position position="194"/>
    </location>
</feature>
<feature type="binding site" evidence="6">
    <location>
        <position position="168"/>
    </location>
    <ligand>
        <name>substrate</name>
    </ligand>
</feature>
<protein>
    <recommendedName>
        <fullName evidence="3">amidase</fullName>
        <ecNumber evidence="3">3.5.1.4</ecNumber>
    </recommendedName>
</protein>
<feature type="binding site" evidence="6">
    <location>
        <position position="194"/>
    </location>
    <ligand>
        <name>substrate</name>
    </ligand>
</feature>
<comment type="similarity">
    <text evidence="2">Belongs to the amidase family.</text>
</comment>
<dbReference type="InterPro" id="IPR023631">
    <property type="entry name" value="Amidase_dom"/>
</dbReference>
<feature type="active site" description="Charge relay system" evidence="5">
    <location>
        <position position="119"/>
    </location>
</feature>
<dbReference type="EC" id="3.5.1.4" evidence="3"/>
<feature type="active site" description="Acyl-ester intermediate" evidence="5">
    <location>
        <position position="218"/>
    </location>
</feature>
<keyword evidence="9" id="KW-1185">Reference proteome</keyword>
<sequence>MWFFSSSNAAVIAAKREQRATAVAQVNLNSAIHDVTSDQAIIVRATASEIVSSIKTGKWTASQVLEAFIARAVFAHAKTNCLTEVFFDSGRQRAKELDEHFAATKKLKGPLHGVPVSIKEQFEITGVDTSVGFSQWANEPAKTNADIVEQLLAAGAVLYVKTNIPQTMFAFECSNPVWGRTTNPYNDKYTCGGSSGGEGALLAMDGSALGIGSDIGGSLRIPAAYCGIFSLKPASGRVSYGGARGPVQGFDGIKSVAGPMGRSVKDLELLSKVAFGLPSRSHDVAPLPFRDTTLSSKLRFGYYTHDSFIKASPACQRAVLESVDALRKQGHECIEIAIPDAAAACNIFVGLTSADGYKTMLSHLGPDPKEKSLFLVTLGPKLNFILRDIAAWIVETFFHDKIFANALRAARKKTVHEYWALAAERDRFVKNFDKEVWDKFEIDGIIAPVQALPQLPHGGCKNFSALALATFLYNILDTPVGCLPVTRVDPTKDQLSQEWIDGLGHGSKLFESGIFTNNKPLYDPEAMKGMPVNIQVVGRKWEEEKVLAMMDIVDSTLGNERGFGPGAWDKYMKASKV</sequence>
<dbReference type="HOGENOM" id="CLU_009600_9_3_1"/>
<dbReference type="GO" id="GO:0004040">
    <property type="term" value="F:amidase activity"/>
    <property type="evidence" value="ECO:0007669"/>
    <property type="project" value="UniProtKB-EC"/>
</dbReference>
<dbReference type="PANTHER" id="PTHR46072">
    <property type="entry name" value="AMIDASE-RELATED-RELATED"/>
    <property type="match status" value="1"/>
</dbReference>
<evidence type="ECO:0000256" key="6">
    <source>
        <dbReference type="PIRSR" id="PIRSR001221-2"/>
    </source>
</evidence>
<evidence type="ECO:0000313" key="9">
    <source>
        <dbReference type="Proteomes" id="UP000054477"/>
    </source>
</evidence>
<evidence type="ECO:0000259" key="7">
    <source>
        <dbReference type="Pfam" id="PF01425"/>
    </source>
</evidence>
<reference evidence="9" key="2">
    <citation type="submission" date="2015-01" db="EMBL/GenBank/DDBJ databases">
        <title>Evolutionary Origins and Diversification of the Mycorrhizal Mutualists.</title>
        <authorList>
            <consortium name="DOE Joint Genome Institute"/>
            <consortium name="Mycorrhizal Genomics Consortium"/>
            <person name="Kohler A."/>
            <person name="Kuo A."/>
            <person name="Nagy L.G."/>
            <person name="Floudas D."/>
            <person name="Copeland A."/>
            <person name="Barry K.W."/>
            <person name="Cichocki N."/>
            <person name="Veneault-Fourrey C."/>
            <person name="LaButti K."/>
            <person name="Lindquist E.A."/>
            <person name="Lipzen A."/>
            <person name="Lundell T."/>
            <person name="Morin E."/>
            <person name="Murat C."/>
            <person name="Riley R."/>
            <person name="Ohm R."/>
            <person name="Sun H."/>
            <person name="Tunlid A."/>
            <person name="Henrissat B."/>
            <person name="Grigoriev I.V."/>
            <person name="Hibbett D.S."/>
            <person name="Martin F."/>
        </authorList>
    </citation>
    <scope>NUCLEOTIDE SEQUENCE [LARGE SCALE GENOMIC DNA]</scope>
    <source>
        <strain evidence="9">LaAM-08-1</strain>
    </source>
</reference>
<proteinExistence type="inferred from homology"/>
<gene>
    <name evidence="8" type="ORF">K443DRAFT_672085</name>
</gene>
<dbReference type="PIRSF" id="PIRSF001221">
    <property type="entry name" value="Amidase_fungi"/>
    <property type="match status" value="1"/>
</dbReference>
<keyword evidence="4" id="KW-0378">Hydrolase</keyword>
<dbReference type="PANTHER" id="PTHR46072:SF11">
    <property type="entry name" value="AMIDASE-RELATED"/>
    <property type="match status" value="1"/>
</dbReference>